<accession>A0AAN6ERJ8</accession>
<feature type="domain" description="Aminoglycoside phosphotransferase" evidence="2">
    <location>
        <begin position="66"/>
        <end position="270"/>
    </location>
</feature>
<dbReference type="Gene3D" id="3.90.1200.10">
    <property type="match status" value="1"/>
</dbReference>
<dbReference type="AlphaFoldDB" id="A0AAN6ERJ8"/>
<dbReference type="InterPro" id="IPR002575">
    <property type="entry name" value="Aminoglycoside_PTrfase"/>
</dbReference>
<dbReference type="EMBL" id="JAJGCB010000011">
    <property type="protein sequence ID" value="KAJ8990335.1"/>
    <property type="molecule type" value="Genomic_DNA"/>
</dbReference>
<sequence>MSDGSASSSSPPSLSQPINDTTPRRLLTLCSVRVARPFQRKRWSPSLLRLSPWTCVKLGTFRDLCEARTIQFIASNTSIPVPKVYCSFQRRDKRDGTTTTYIVMQRIRGQTLASAWPTLSASSRNKILLQLRHFVQVMRNLPWPKCEYKISNVDGGSLWDCRLVSGVDRFGPFKDTLAFHLFLRNGLEKAPPELPEVDEMIKLQARDWGPVVFTHGDLSSLNILVRGDRIVGIVDWETAGWFPPYWEYSTACQVNPRNTFWAEWIDHFLEPWPDALEMERVRQRWWGVI</sequence>
<dbReference type="Pfam" id="PF01636">
    <property type="entry name" value="APH"/>
    <property type="match status" value="1"/>
</dbReference>
<dbReference type="CDD" id="cd05120">
    <property type="entry name" value="APH_ChoK_like"/>
    <property type="match status" value="1"/>
</dbReference>
<dbReference type="SUPFAM" id="SSF56112">
    <property type="entry name" value="Protein kinase-like (PK-like)"/>
    <property type="match status" value="1"/>
</dbReference>
<dbReference type="PANTHER" id="PTHR21310">
    <property type="entry name" value="AMINOGLYCOSIDE PHOSPHOTRANSFERASE-RELATED-RELATED"/>
    <property type="match status" value="1"/>
</dbReference>
<feature type="region of interest" description="Disordered" evidence="1">
    <location>
        <begin position="1"/>
        <end position="21"/>
    </location>
</feature>
<evidence type="ECO:0000256" key="1">
    <source>
        <dbReference type="SAM" id="MobiDB-lite"/>
    </source>
</evidence>
<evidence type="ECO:0000313" key="3">
    <source>
        <dbReference type="EMBL" id="KAJ8990335.1"/>
    </source>
</evidence>
<comment type="caution">
    <text evidence="3">The sequence shown here is derived from an EMBL/GenBank/DDBJ whole genome shotgun (WGS) entry which is preliminary data.</text>
</comment>
<dbReference type="InterPro" id="IPR011009">
    <property type="entry name" value="Kinase-like_dom_sf"/>
</dbReference>
<reference evidence="3" key="1">
    <citation type="submission" date="2023-01" db="EMBL/GenBank/DDBJ databases">
        <title>Exophiala dermititidis isolated from Cystic Fibrosis Patient.</title>
        <authorList>
            <person name="Kurbessoian T."/>
            <person name="Crocker A."/>
            <person name="Murante D."/>
            <person name="Hogan D.A."/>
            <person name="Stajich J.E."/>
        </authorList>
    </citation>
    <scope>NUCLEOTIDE SEQUENCE</scope>
    <source>
        <strain evidence="3">Ex8</strain>
    </source>
</reference>
<evidence type="ECO:0000313" key="4">
    <source>
        <dbReference type="Proteomes" id="UP001161757"/>
    </source>
</evidence>
<dbReference type="Proteomes" id="UP001161757">
    <property type="component" value="Unassembled WGS sequence"/>
</dbReference>
<evidence type="ECO:0000259" key="2">
    <source>
        <dbReference type="Pfam" id="PF01636"/>
    </source>
</evidence>
<dbReference type="PANTHER" id="PTHR21310:SF55">
    <property type="entry name" value="AMINOGLYCOSIDE PHOSPHOTRANSFERASE DOMAIN-CONTAINING PROTEIN"/>
    <property type="match status" value="1"/>
</dbReference>
<organism evidence="3 4">
    <name type="scientific">Exophiala dermatitidis</name>
    <name type="common">Black yeast-like fungus</name>
    <name type="synonym">Wangiella dermatitidis</name>
    <dbReference type="NCBI Taxonomy" id="5970"/>
    <lineage>
        <taxon>Eukaryota</taxon>
        <taxon>Fungi</taxon>
        <taxon>Dikarya</taxon>
        <taxon>Ascomycota</taxon>
        <taxon>Pezizomycotina</taxon>
        <taxon>Eurotiomycetes</taxon>
        <taxon>Chaetothyriomycetidae</taxon>
        <taxon>Chaetothyriales</taxon>
        <taxon>Herpotrichiellaceae</taxon>
        <taxon>Exophiala</taxon>
    </lineage>
</organism>
<name>A0AAN6ERJ8_EXODE</name>
<gene>
    <name evidence="3" type="ORF">HRR80_005819</name>
</gene>
<feature type="compositionally biased region" description="Low complexity" evidence="1">
    <location>
        <begin position="1"/>
        <end position="17"/>
    </location>
</feature>
<proteinExistence type="predicted"/>
<protein>
    <recommendedName>
        <fullName evidence="2">Aminoglycoside phosphotransferase domain-containing protein</fullName>
    </recommendedName>
</protein>
<dbReference type="InterPro" id="IPR051678">
    <property type="entry name" value="AGP_Transferase"/>
</dbReference>